<reference evidence="2 3" key="1">
    <citation type="journal article" date="2021" name="Microbiol. Resour. Announc.">
        <title>Complete Genome Sequences of Two Rhodococcus sp. Strains with Large and Linear Chromosomes, Isolated from Apple Rhizosphere.</title>
        <authorList>
            <person name="Benning S."/>
            <person name="Brugnone N."/>
            <person name="Siani R."/>
            <person name="Kublik S."/>
            <person name="Schloter M."/>
            <person name="Rad V."/>
        </authorList>
    </citation>
    <scope>NUCLEOTIDE SEQUENCE [LARGE SCALE GENOMIC DNA]</scope>
    <source>
        <strain evidence="2 3">R79</strain>
    </source>
</reference>
<gene>
    <name evidence="2" type="ORF">JWS13_00015</name>
</gene>
<geneLocation type="plasmid" evidence="2 3">
    <name>unnamed5</name>
</geneLocation>
<keyword evidence="2" id="KW-0614">Plasmid</keyword>
<name>A0A974VXN3_9NOCA</name>
<accession>A0A974VXN3</accession>
<feature type="compositionally biased region" description="Polar residues" evidence="1">
    <location>
        <begin position="10"/>
        <end position="22"/>
    </location>
</feature>
<feature type="region of interest" description="Disordered" evidence="1">
    <location>
        <begin position="69"/>
        <end position="100"/>
    </location>
</feature>
<evidence type="ECO:0000256" key="1">
    <source>
        <dbReference type="SAM" id="MobiDB-lite"/>
    </source>
</evidence>
<dbReference type="RefSeq" id="WP_206003875.1">
    <property type="nucleotide sequence ID" value="NZ_CP070614.1"/>
</dbReference>
<evidence type="ECO:0008006" key="4">
    <source>
        <dbReference type="Google" id="ProtNLM"/>
    </source>
</evidence>
<keyword evidence="3" id="KW-1185">Reference proteome</keyword>
<sequence length="215" mass="23030">MPAPSDVESRTSSLATTEQVSDAVTGDSDVHARLVADGLTTATITEPHSVGSSIAQTARANAAVDTVAAETSDTIKTSTEPDDALNDTDTPTEAQGDESIENMPVYLDAPTLKALKAEKGRIGGTYADVAEEALEERIDEVALILRQPSKPVGTVPRRRKKQKVRGGIQVQLRFSKEQRDWLDRKKDELGAPNRSIVVALALQLKLGTLPDSSTR</sequence>
<reference evidence="2 3" key="2">
    <citation type="journal article" date="2022" name="Arch. Microbiol.">
        <title>Rhodococcus pseudokoreensis sp. nov. isolated from the rhizosphere of young M26 apple rootstocks.</title>
        <authorList>
            <person name="Kampfer P."/>
            <person name="Glaeser S.P."/>
            <person name="Blom J."/>
            <person name="Wolf J."/>
            <person name="Benning S."/>
            <person name="Schloter M."/>
            <person name="Neumann-Schaal M."/>
        </authorList>
    </citation>
    <scope>NUCLEOTIDE SEQUENCE [LARGE SCALE GENOMIC DNA]</scope>
    <source>
        <strain evidence="2 3">R79</strain>
    </source>
</reference>
<dbReference type="Proteomes" id="UP000662986">
    <property type="component" value="Plasmid unnamed5"/>
</dbReference>
<evidence type="ECO:0000313" key="2">
    <source>
        <dbReference type="EMBL" id="QSE87137.1"/>
    </source>
</evidence>
<protein>
    <recommendedName>
        <fullName evidence="4">Ribbon-helix-helix protein, copG family</fullName>
    </recommendedName>
</protein>
<organism evidence="2 3">
    <name type="scientific">Rhodococcus pseudokoreensis</name>
    <dbReference type="NCBI Taxonomy" id="2811421"/>
    <lineage>
        <taxon>Bacteria</taxon>
        <taxon>Bacillati</taxon>
        <taxon>Actinomycetota</taxon>
        <taxon>Actinomycetes</taxon>
        <taxon>Mycobacteriales</taxon>
        <taxon>Nocardiaceae</taxon>
        <taxon>Rhodococcus</taxon>
    </lineage>
</organism>
<dbReference type="EMBL" id="CP070614">
    <property type="protein sequence ID" value="QSE87137.1"/>
    <property type="molecule type" value="Genomic_DNA"/>
</dbReference>
<feature type="region of interest" description="Disordered" evidence="1">
    <location>
        <begin position="1"/>
        <end position="29"/>
    </location>
</feature>
<proteinExistence type="predicted"/>
<evidence type="ECO:0000313" key="3">
    <source>
        <dbReference type="Proteomes" id="UP000662986"/>
    </source>
</evidence>